<reference evidence="1 2" key="1">
    <citation type="journal article" date="2007" name="Virology">
        <title>Sequence and annotation of the 314-kb MT325 and the 321-kb FR483 viruses that infect Chlorella Pbi.</title>
        <authorList>
            <person name="Fitzgerald L.A."/>
            <person name="Graves M.V."/>
            <person name="Li X."/>
            <person name="Feldblyum T."/>
            <person name="Hartigan J."/>
            <person name="Van Etten J.L."/>
        </authorList>
    </citation>
    <scope>NUCLEOTIDE SEQUENCE [LARGE SCALE GENOMIC DNA]</scope>
    <source>
        <strain evidence="1 2">MT325</strain>
    </source>
</reference>
<gene>
    <name evidence="1" type="primary">M312R</name>
    <name evidence="1" type="ORF">MT325_M312R</name>
</gene>
<accession>A7IU42</accession>
<protein>
    <submittedName>
        <fullName evidence="1">Uncharacterized protein M312R</fullName>
    </submittedName>
</protein>
<evidence type="ECO:0000313" key="1">
    <source>
        <dbReference type="EMBL" id="ABT13866.1"/>
    </source>
</evidence>
<proteinExistence type="predicted"/>
<dbReference type="Proteomes" id="UP000246715">
    <property type="component" value="Segment"/>
</dbReference>
<dbReference type="EMBL" id="DQ491001">
    <property type="protein sequence ID" value="ABT13866.1"/>
    <property type="molecule type" value="Genomic_DNA"/>
</dbReference>
<name>A7IU42_PBCVM</name>
<organism evidence="1 2">
    <name type="scientific">Paramecium bursaria Chlorella virus MT325</name>
    <name type="common">PBCV-MT325</name>
    <dbReference type="NCBI Taxonomy" id="346932"/>
    <lineage>
        <taxon>Viruses</taxon>
        <taxon>Varidnaviria</taxon>
        <taxon>Bamfordvirae</taxon>
        <taxon>Nucleocytoviricota</taxon>
        <taxon>Megaviricetes</taxon>
        <taxon>Algavirales</taxon>
        <taxon>Phycodnaviridae</taxon>
        <taxon>Chlorovirus</taxon>
        <taxon>Chlorovirus conductrix</taxon>
        <taxon>Paramecium bursaria Chlorella virus A1</taxon>
    </lineage>
</organism>
<organismHost>
    <name type="scientific">Paramecium bursaria</name>
    <dbReference type="NCBI Taxonomy" id="74790"/>
</organismHost>
<evidence type="ECO:0000313" key="2">
    <source>
        <dbReference type="Proteomes" id="UP000246715"/>
    </source>
</evidence>
<sequence>MSASGLVVISSECTNCSRLLETLKRIPNHGLVVVDYSTLTPMQRVGLTAVPTLIQNNGKRIVGTEVFEFVNAKYYQTMEINGADVYGSDDLAFSSIGDPVGQADVGSSYAFL</sequence>